<gene>
    <name evidence="6 8" type="primary">hisB</name>
    <name evidence="8" type="ORF">IAB05_03115</name>
</gene>
<evidence type="ECO:0000256" key="4">
    <source>
        <dbReference type="ARBA" id="ARBA00023102"/>
    </source>
</evidence>
<evidence type="ECO:0000256" key="2">
    <source>
        <dbReference type="ARBA" id="ARBA00016664"/>
    </source>
</evidence>
<dbReference type="CDD" id="cd07914">
    <property type="entry name" value="IGPD"/>
    <property type="match status" value="1"/>
</dbReference>
<comment type="subcellular location">
    <subcellularLocation>
        <location evidence="6 7">Cytoplasm</location>
    </subcellularLocation>
</comment>
<keyword evidence="5 6" id="KW-0456">Lyase</keyword>
<comment type="similarity">
    <text evidence="6 7">Belongs to the imidazoleglycerol-phosphate dehydratase family.</text>
</comment>
<evidence type="ECO:0000256" key="5">
    <source>
        <dbReference type="ARBA" id="ARBA00023239"/>
    </source>
</evidence>
<dbReference type="PROSITE" id="PS00954">
    <property type="entry name" value="IGP_DEHYDRATASE_1"/>
    <property type="match status" value="1"/>
</dbReference>
<evidence type="ECO:0000256" key="6">
    <source>
        <dbReference type="HAMAP-Rule" id="MF_00076"/>
    </source>
</evidence>
<dbReference type="PROSITE" id="PS00955">
    <property type="entry name" value="IGP_DEHYDRATASE_2"/>
    <property type="match status" value="1"/>
</dbReference>
<dbReference type="EC" id="4.2.1.19" evidence="6 7"/>
<dbReference type="GO" id="GO:0004424">
    <property type="term" value="F:imidazoleglycerol-phosphate dehydratase activity"/>
    <property type="evidence" value="ECO:0007669"/>
    <property type="project" value="UniProtKB-UniRule"/>
</dbReference>
<dbReference type="AlphaFoldDB" id="A0A9D1SHN5"/>
<dbReference type="HAMAP" id="MF_00076">
    <property type="entry name" value="HisB"/>
    <property type="match status" value="1"/>
</dbReference>
<evidence type="ECO:0000313" key="8">
    <source>
        <dbReference type="EMBL" id="HIU60365.1"/>
    </source>
</evidence>
<evidence type="ECO:0000313" key="9">
    <source>
        <dbReference type="Proteomes" id="UP000824094"/>
    </source>
</evidence>
<evidence type="ECO:0000256" key="1">
    <source>
        <dbReference type="ARBA" id="ARBA00005047"/>
    </source>
</evidence>
<sequence>MRISEINRTTKETDIQLKINLDSFTEAKIDSGSGFFNHMLNLFFGFAKIGAELKVKGDTDVDFHHSAEDIGIALGEAFKAALGDKRGIMRYGECIMPMDEALVMVAIDFSGRSYLSYDLPLKASRLNDDGEETSARVGIFDTELVEEFLTALTRSAAMTVHVKKISGSNTHHTVEALFKGLGRAVRQAVSLDPVYSDAVPSTKGVL</sequence>
<comment type="pathway">
    <text evidence="1 6 7">Amino-acid biosynthesis; L-histidine biosynthesis; L-histidine from 5-phospho-alpha-D-ribose 1-diphosphate: step 6/9.</text>
</comment>
<dbReference type="NCBIfam" id="NF002114">
    <property type="entry name" value="PRK00951.2-4"/>
    <property type="match status" value="1"/>
</dbReference>
<dbReference type="SUPFAM" id="SSF54211">
    <property type="entry name" value="Ribosomal protein S5 domain 2-like"/>
    <property type="match status" value="2"/>
</dbReference>
<dbReference type="InterPro" id="IPR020568">
    <property type="entry name" value="Ribosomal_Su5_D2-typ_SF"/>
</dbReference>
<dbReference type="InterPro" id="IPR038494">
    <property type="entry name" value="IGPD_sf"/>
</dbReference>
<keyword evidence="6" id="KW-0963">Cytoplasm</keyword>
<reference evidence="8" key="1">
    <citation type="submission" date="2020-10" db="EMBL/GenBank/DDBJ databases">
        <authorList>
            <person name="Gilroy R."/>
        </authorList>
    </citation>
    <scope>NUCLEOTIDE SEQUENCE</scope>
    <source>
        <strain evidence="8">18911</strain>
    </source>
</reference>
<name>A0A9D1SHN5_9FIRM</name>
<reference evidence="8" key="2">
    <citation type="journal article" date="2021" name="PeerJ">
        <title>Extensive microbial diversity within the chicken gut microbiome revealed by metagenomics and culture.</title>
        <authorList>
            <person name="Gilroy R."/>
            <person name="Ravi A."/>
            <person name="Getino M."/>
            <person name="Pursley I."/>
            <person name="Horton D.L."/>
            <person name="Alikhan N.F."/>
            <person name="Baker D."/>
            <person name="Gharbi K."/>
            <person name="Hall N."/>
            <person name="Watson M."/>
            <person name="Adriaenssens E.M."/>
            <person name="Foster-Nyarko E."/>
            <person name="Jarju S."/>
            <person name="Secka A."/>
            <person name="Antonio M."/>
            <person name="Oren A."/>
            <person name="Chaudhuri R.R."/>
            <person name="La Ragione R."/>
            <person name="Hildebrand F."/>
            <person name="Pallen M.J."/>
        </authorList>
    </citation>
    <scope>NUCLEOTIDE SEQUENCE</scope>
    <source>
        <strain evidence="8">18911</strain>
    </source>
</reference>
<dbReference type="Proteomes" id="UP000824094">
    <property type="component" value="Unassembled WGS sequence"/>
</dbReference>
<protein>
    <recommendedName>
        <fullName evidence="2 6">Imidazoleglycerol-phosphate dehydratase</fullName>
        <shortName evidence="6">IGPD</shortName>
        <ecNumber evidence="6 7">4.2.1.19</ecNumber>
    </recommendedName>
</protein>
<proteinExistence type="inferred from homology"/>
<dbReference type="PANTHER" id="PTHR23133:SF2">
    <property type="entry name" value="IMIDAZOLEGLYCEROL-PHOSPHATE DEHYDRATASE"/>
    <property type="match status" value="1"/>
</dbReference>
<dbReference type="InterPro" id="IPR020565">
    <property type="entry name" value="ImidazoleglycerP_deHydtase_CS"/>
</dbReference>
<comment type="catalytic activity">
    <reaction evidence="6 7">
        <text>D-erythro-1-(imidazol-4-yl)glycerol 3-phosphate = 3-(imidazol-4-yl)-2-oxopropyl phosphate + H2O</text>
        <dbReference type="Rhea" id="RHEA:11040"/>
        <dbReference type="ChEBI" id="CHEBI:15377"/>
        <dbReference type="ChEBI" id="CHEBI:57766"/>
        <dbReference type="ChEBI" id="CHEBI:58278"/>
        <dbReference type="EC" id="4.2.1.19"/>
    </reaction>
</comment>
<comment type="caution">
    <text evidence="8">The sequence shown here is derived from an EMBL/GenBank/DDBJ whole genome shotgun (WGS) entry which is preliminary data.</text>
</comment>
<dbReference type="PANTHER" id="PTHR23133">
    <property type="entry name" value="IMIDAZOLEGLYCEROL-PHOSPHATE DEHYDRATASE HIS7"/>
    <property type="match status" value="1"/>
</dbReference>
<dbReference type="Gene3D" id="3.30.230.40">
    <property type="entry name" value="Imidazole glycerol phosphate dehydratase, domain 1"/>
    <property type="match status" value="2"/>
</dbReference>
<dbReference type="FunFam" id="3.30.230.40:FF:000003">
    <property type="entry name" value="Imidazoleglycerol-phosphate dehydratase HisB"/>
    <property type="match status" value="1"/>
</dbReference>
<dbReference type="EMBL" id="DVNF01000089">
    <property type="protein sequence ID" value="HIU60365.1"/>
    <property type="molecule type" value="Genomic_DNA"/>
</dbReference>
<organism evidence="8 9">
    <name type="scientific">Candidatus Stercoripulliclostridium merdigallinarum</name>
    <dbReference type="NCBI Taxonomy" id="2840951"/>
    <lineage>
        <taxon>Bacteria</taxon>
        <taxon>Bacillati</taxon>
        <taxon>Bacillota</taxon>
        <taxon>Clostridia</taxon>
        <taxon>Eubacteriales</taxon>
        <taxon>Candidatus Stercoripulliclostridium</taxon>
    </lineage>
</organism>
<dbReference type="GO" id="GO:0005737">
    <property type="term" value="C:cytoplasm"/>
    <property type="evidence" value="ECO:0007669"/>
    <property type="project" value="UniProtKB-SubCell"/>
</dbReference>
<keyword evidence="3 6" id="KW-0028">Amino-acid biosynthesis</keyword>
<dbReference type="InterPro" id="IPR000807">
    <property type="entry name" value="ImidazoleglycerolP_deHydtase"/>
</dbReference>
<keyword evidence="4 6" id="KW-0368">Histidine biosynthesis</keyword>
<dbReference type="Pfam" id="PF00475">
    <property type="entry name" value="IGPD"/>
    <property type="match status" value="1"/>
</dbReference>
<evidence type="ECO:0000256" key="7">
    <source>
        <dbReference type="RuleBase" id="RU000599"/>
    </source>
</evidence>
<dbReference type="GO" id="GO:0000105">
    <property type="term" value="P:L-histidine biosynthetic process"/>
    <property type="evidence" value="ECO:0007669"/>
    <property type="project" value="UniProtKB-UniRule"/>
</dbReference>
<dbReference type="FunFam" id="3.30.230.40:FF:000001">
    <property type="entry name" value="Imidazoleglycerol-phosphate dehydratase HisB"/>
    <property type="match status" value="1"/>
</dbReference>
<accession>A0A9D1SHN5</accession>
<evidence type="ECO:0000256" key="3">
    <source>
        <dbReference type="ARBA" id="ARBA00022605"/>
    </source>
</evidence>